<dbReference type="InterPro" id="IPR004358">
    <property type="entry name" value="Sig_transdc_His_kin-like_C"/>
</dbReference>
<dbReference type="EC" id="2.7.13.3" evidence="2"/>
<evidence type="ECO:0000256" key="2">
    <source>
        <dbReference type="ARBA" id="ARBA00012438"/>
    </source>
</evidence>
<dbReference type="STRING" id="501024.RTCCBAU85039_0799"/>
<protein>
    <recommendedName>
        <fullName evidence="2">histidine kinase</fullName>
        <ecNumber evidence="2">2.7.13.3</ecNumber>
    </recommendedName>
</protein>
<comment type="catalytic activity">
    <reaction evidence="1">
        <text>ATP + protein L-histidine = ADP + protein N-phospho-L-histidine.</text>
        <dbReference type="EC" id="2.7.13.3"/>
    </reaction>
</comment>
<dbReference type="SMART" id="SM00387">
    <property type="entry name" value="HATPase_c"/>
    <property type="match status" value="1"/>
</dbReference>
<dbReference type="SUPFAM" id="SSF47384">
    <property type="entry name" value="Homodimeric domain of signal transducing histidine kinase"/>
    <property type="match status" value="1"/>
</dbReference>
<evidence type="ECO:0000259" key="6">
    <source>
        <dbReference type="PROSITE" id="PS50109"/>
    </source>
</evidence>
<dbReference type="OrthoDB" id="9760752at2"/>
<reference evidence="9" key="3">
    <citation type="submission" date="2016-10" db="EMBL/GenBank/DDBJ databases">
        <authorList>
            <person name="Wibberg D."/>
        </authorList>
    </citation>
    <scope>NUCLEOTIDE SEQUENCE [LARGE SCALE GENOMIC DNA]</scope>
</reference>
<dbReference type="SUPFAM" id="SSF55874">
    <property type="entry name" value="ATPase domain of HSP90 chaperone/DNA topoisomerase II/histidine kinase"/>
    <property type="match status" value="1"/>
</dbReference>
<name>A0A1H8CXY1_9HYPH</name>
<dbReference type="InterPro" id="IPR003661">
    <property type="entry name" value="HisK_dim/P_dom"/>
</dbReference>
<evidence type="ECO:0000313" key="10">
    <source>
        <dbReference type="Proteomes" id="UP000198939"/>
    </source>
</evidence>
<dbReference type="PRINTS" id="PR00344">
    <property type="entry name" value="BCTRLSENSOR"/>
</dbReference>
<sequence>MSSEQPAASSENEERIRRFLAIASHDLQSPLRHIAMYAEILLDDLADRLDGDQLKSLQTILHKAETAQRLTKALMGFASSAPQVTATEIDLDGLVREIWVDMASEVAASGATLQHDSLPTIISDAAIVRIALSNVIANALAYRSASPPVVTIEAEQDSADVTIRISDNGPGIDPTHQDKIFDAFWKRPQDGRPAGPGLGLTAAREMLRALGGGIRLERSNAGGSRFAIRLPSPRT</sequence>
<dbReference type="InterPro" id="IPR036890">
    <property type="entry name" value="HATPase_C_sf"/>
</dbReference>
<dbReference type="Proteomes" id="UP000183063">
    <property type="component" value="Unassembled WGS sequence"/>
</dbReference>
<evidence type="ECO:0000313" key="8">
    <source>
        <dbReference type="EMBL" id="SEN00081.1"/>
    </source>
</evidence>
<dbReference type="GO" id="GO:0000155">
    <property type="term" value="F:phosphorelay sensor kinase activity"/>
    <property type="evidence" value="ECO:0007669"/>
    <property type="project" value="InterPro"/>
</dbReference>
<dbReference type="EMBL" id="FNXB01000003">
    <property type="protein sequence ID" value="SEH50696.1"/>
    <property type="molecule type" value="Genomic_DNA"/>
</dbReference>
<dbReference type="Gene3D" id="3.30.565.10">
    <property type="entry name" value="Histidine kinase-like ATPase, C-terminal domain"/>
    <property type="match status" value="1"/>
</dbReference>
<evidence type="ECO:0000256" key="4">
    <source>
        <dbReference type="ARBA" id="ARBA00022679"/>
    </source>
</evidence>
<evidence type="ECO:0000256" key="1">
    <source>
        <dbReference type="ARBA" id="ARBA00000085"/>
    </source>
</evidence>
<gene>
    <name evidence="7" type="primary">cph1_1</name>
    <name evidence="7" type="ORF">RTCCBAU85039_0799</name>
    <name evidence="8" type="ORF">SAMN05216228_1001351</name>
</gene>
<dbReference type="GO" id="GO:0030295">
    <property type="term" value="F:protein kinase activator activity"/>
    <property type="evidence" value="ECO:0007669"/>
    <property type="project" value="TreeGrafter"/>
</dbReference>
<dbReference type="AlphaFoldDB" id="A0A1H8CXY1"/>
<reference evidence="7" key="1">
    <citation type="submission" date="2016-10" db="EMBL/GenBank/DDBJ databases">
        <authorList>
            <person name="de Groot N.N."/>
        </authorList>
    </citation>
    <scope>NUCLEOTIDE SEQUENCE [LARGE SCALE GENOMIC DNA]</scope>
    <source>
        <strain evidence="7">CCBAU85039</strain>
    </source>
</reference>
<accession>A0A1H8CXY1</accession>
<dbReference type="PANTHER" id="PTHR42878:SF15">
    <property type="entry name" value="BACTERIOPHYTOCHROME"/>
    <property type="match status" value="1"/>
</dbReference>
<dbReference type="GO" id="GO:0000156">
    <property type="term" value="F:phosphorelay response regulator activity"/>
    <property type="evidence" value="ECO:0007669"/>
    <property type="project" value="TreeGrafter"/>
</dbReference>
<dbReference type="CDD" id="cd00082">
    <property type="entry name" value="HisKA"/>
    <property type="match status" value="1"/>
</dbReference>
<evidence type="ECO:0000256" key="3">
    <source>
        <dbReference type="ARBA" id="ARBA00022553"/>
    </source>
</evidence>
<keyword evidence="5 8" id="KW-0418">Kinase</keyword>
<evidence type="ECO:0000313" key="7">
    <source>
        <dbReference type="EMBL" id="SEH50696.1"/>
    </source>
</evidence>
<dbReference type="Proteomes" id="UP000198939">
    <property type="component" value="Unassembled WGS sequence"/>
</dbReference>
<proteinExistence type="predicted"/>
<dbReference type="Pfam" id="PF02518">
    <property type="entry name" value="HATPase_c"/>
    <property type="match status" value="1"/>
</dbReference>
<evidence type="ECO:0000313" key="9">
    <source>
        <dbReference type="Proteomes" id="UP000183063"/>
    </source>
</evidence>
<dbReference type="SMART" id="SM00388">
    <property type="entry name" value="HisKA"/>
    <property type="match status" value="1"/>
</dbReference>
<feature type="domain" description="Histidine kinase" evidence="6">
    <location>
        <begin position="22"/>
        <end position="234"/>
    </location>
</feature>
<keyword evidence="3" id="KW-0597">Phosphoprotein</keyword>
<evidence type="ECO:0000256" key="5">
    <source>
        <dbReference type="ARBA" id="ARBA00022777"/>
    </source>
</evidence>
<organism evidence="7 9">
    <name type="scientific">Rhizobium tibeticum</name>
    <dbReference type="NCBI Taxonomy" id="501024"/>
    <lineage>
        <taxon>Bacteria</taxon>
        <taxon>Pseudomonadati</taxon>
        <taxon>Pseudomonadota</taxon>
        <taxon>Alphaproteobacteria</taxon>
        <taxon>Hyphomicrobiales</taxon>
        <taxon>Rhizobiaceae</taxon>
        <taxon>Rhizobium/Agrobacterium group</taxon>
        <taxon>Rhizobium</taxon>
    </lineage>
</organism>
<dbReference type="PANTHER" id="PTHR42878">
    <property type="entry name" value="TWO-COMPONENT HISTIDINE KINASE"/>
    <property type="match status" value="1"/>
</dbReference>
<keyword evidence="4 7" id="KW-0808">Transferase</keyword>
<dbReference type="GO" id="GO:0007234">
    <property type="term" value="P:osmosensory signaling via phosphorelay pathway"/>
    <property type="evidence" value="ECO:0007669"/>
    <property type="project" value="TreeGrafter"/>
</dbReference>
<dbReference type="InterPro" id="IPR050351">
    <property type="entry name" value="BphY/WalK/GraS-like"/>
</dbReference>
<dbReference type="PROSITE" id="PS50109">
    <property type="entry name" value="HIS_KIN"/>
    <property type="match status" value="1"/>
</dbReference>
<dbReference type="InterPro" id="IPR036097">
    <property type="entry name" value="HisK_dim/P_sf"/>
</dbReference>
<dbReference type="Gene3D" id="1.10.287.130">
    <property type="match status" value="1"/>
</dbReference>
<dbReference type="RefSeq" id="WP_072371056.1">
    <property type="nucleotide sequence ID" value="NZ_FNXB01000003.1"/>
</dbReference>
<dbReference type="InterPro" id="IPR003594">
    <property type="entry name" value="HATPase_dom"/>
</dbReference>
<dbReference type="EMBL" id="FOCV01000001">
    <property type="protein sequence ID" value="SEN00081.1"/>
    <property type="molecule type" value="Genomic_DNA"/>
</dbReference>
<dbReference type="CDD" id="cd00075">
    <property type="entry name" value="HATPase"/>
    <property type="match status" value="1"/>
</dbReference>
<reference evidence="8 10" key="2">
    <citation type="submission" date="2016-10" db="EMBL/GenBank/DDBJ databases">
        <authorList>
            <person name="Varghese N."/>
            <person name="Submissions S."/>
        </authorList>
    </citation>
    <scope>NUCLEOTIDE SEQUENCE [LARGE SCALE GENOMIC DNA]</scope>
    <source>
        <strain evidence="8 10">CGMCC 1.7071</strain>
    </source>
</reference>
<dbReference type="InterPro" id="IPR005467">
    <property type="entry name" value="His_kinase_dom"/>
</dbReference>
<keyword evidence="10" id="KW-1185">Reference proteome</keyword>
<dbReference type="Pfam" id="PF00512">
    <property type="entry name" value="HisKA"/>
    <property type="match status" value="1"/>
</dbReference>